<organism evidence="1 2">
    <name type="scientific">Blomia tropicalis</name>
    <name type="common">Mite</name>
    <dbReference type="NCBI Taxonomy" id="40697"/>
    <lineage>
        <taxon>Eukaryota</taxon>
        <taxon>Metazoa</taxon>
        <taxon>Ecdysozoa</taxon>
        <taxon>Arthropoda</taxon>
        <taxon>Chelicerata</taxon>
        <taxon>Arachnida</taxon>
        <taxon>Acari</taxon>
        <taxon>Acariformes</taxon>
        <taxon>Sarcoptiformes</taxon>
        <taxon>Astigmata</taxon>
        <taxon>Glycyphagoidea</taxon>
        <taxon>Echimyopodidae</taxon>
        <taxon>Blomia</taxon>
    </lineage>
</organism>
<evidence type="ECO:0000313" key="1">
    <source>
        <dbReference type="EMBL" id="KAJ6222007.1"/>
    </source>
</evidence>
<dbReference type="InterPro" id="IPR019412">
    <property type="entry name" value="IML2/TPR_39"/>
</dbReference>
<dbReference type="OrthoDB" id="6490153at2759"/>
<dbReference type="Pfam" id="PF10300">
    <property type="entry name" value="Iml2-TPR_39"/>
    <property type="match status" value="1"/>
</dbReference>
<sequence>MLALETSIKSVKECIDLLLDNRYIEALEVSGKYAENSLYHSHGHSLLLWFRAYLSLEMPEIIKAQTSTEKTLEFCDSIRPKTLRDNFFVKLFIKTNYEDFNDEEIHAELIRNEQILFSTMMELFVDPSLFALIKVSYRLRNCYLTYKDFSKMIEFKCWNSDLSRKEFVSAVKLGLGVYNLFFAKMPDRVMNMLSIIGYKGSIKEGLKMLNESAFSNTLHSFVSKMVVGAYECYIDQIFNINTNRAPAMERHCESGLQINSHCIWFLVFKGRLNLIDGDIDGALEAYHGSLDLTIDVKQLTNLYLWEITTCYNILGNWPMARHYIIRLRENCPWSLPTFYYMEGCFLYMELETRLLNDDDAGTFLNSADYDKMRSHINTLFSEVPRHVRRYAGRRIPIEKFVCEKVEKYNDEGILISPGYELLLVYNLFIYMENMKQLVETVLAHVDRCQKKFQFDEANESFLLLALLKAVCFRALSRFDDAEPELFKVISKVDLIKRDRYLGPLAMLELGVVKMEQGYYGEARHWLNRCKNDFPSYALELFLQLRLHSAFYKLRILQKQNGVKN</sequence>
<comment type="caution">
    <text evidence="1">The sequence shown here is derived from an EMBL/GenBank/DDBJ whole genome shotgun (WGS) entry which is preliminary data.</text>
</comment>
<dbReference type="Proteomes" id="UP001142055">
    <property type="component" value="Chromosome 1"/>
</dbReference>
<dbReference type="PANTHER" id="PTHR31859:SF9">
    <property type="entry name" value="TETRATRICOPEPTIDE REPEAT PROTEIN 39B"/>
    <property type="match status" value="1"/>
</dbReference>
<proteinExistence type="predicted"/>
<dbReference type="OMA" id="CIFTQNE"/>
<dbReference type="EMBL" id="JAPWDV010000001">
    <property type="protein sequence ID" value="KAJ6222007.1"/>
    <property type="molecule type" value="Genomic_DNA"/>
</dbReference>
<name>A0A9Q0MAA2_BLOTA</name>
<dbReference type="AlphaFoldDB" id="A0A9Q0MAA2"/>
<gene>
    <name evidence="1" type="ORF">RDWZM_000552</name>
</gene>
<keyword evidence="2" id="KW-1185">Reference proteome</keyword>
<accession>A0A9Q0MAA2</accession>
<dbReference type="InterPro" id="IPR011990">
    <property type="entry name" value="TPR-like_helical_dom_sf"/>
</dbReference>
<reference evidence="1" key="1">
    <citation type="submission" date="2022-12" db="EMBL/GenBank/DDBJ databases">
        <title>Genome assemblies of Blomia tropicalis.</title>
        <authorList>
            <person name="Cui Y."/>
        </authorList>
    </citation>
    <scope>NUCLEOTIDE SEQUENCE</scope>
    <source>
        <tissue evidence="1">Adult mites</tissue>
    </source>
</reference>
<dbReference type="PANTHER" id="PTHR31859">
    <property type="entry name" value="TETRATRICOPEPTIDE REPEAT PROTEIN 39 FAMILY MEMBER"/>
    <property type="match status" value="1"/>
</dbReference>
<dbReference type="Gene3D" id="1.25.40.10">
    <property type="entry name" value="Tetratricopeptide repeat domain"/>
    <property type="match status" value="1"/>
</dbReference>
<protein>
    <submittedName>
        <fullName evidence="1">Uncharacterized protein</fullName>
    </submittedName>
</protein>
<dbReference type="SUPFAM" id="SSF48452">
    <property type="entry name" value="TPR-like"/>
    <property type="match status" value="1"/>
</dbReference>
<evidence type="ECO:0000313" key="2">
    <source>
        <dbReference type="Proteomes" id="UP001142055"/>
    </source>
</evidence>